<keyword evidence="4" id="KW-1185">Reference proteome</keyword>
<organism evidence="3 4">
    <name type="scientific">Brachionus calyciflorus</name>
    <dbReference type="NCBI Taxonomy" id="104777"/>
    <lineage>
        <taxon>Eukaryota</taxon>
        <taxon>Metazoa</taxon>
        <taxon>Spiralia</taxon>
        <taxon>Gnathifera</taxon>
        <taxon>Rotifera</taxon>
        <taxon>Eurotatoria</taxon>
        <taxon>Monogononta</taxon>
        <taxon>Pseudotrocha</taxon>
        <taxon>Ploima</taxon>
        <taxon>Brachionidae</taxon>
        <taxon>Brachionus</taxon>
    </lineage>
</organism>
<comment type="caution">
    <text evidence="3">The sequence shown here is derived from an EMBL/GenBank/DDBJ whole genome shotgun (WGS) entry which is preliminary data.</text>
</comment>
<evidence type="ECO:0000256" key="1">
    <source>
        <dbReference type="SAM" id="MobiDB-lite"/>
    </source>
</evidence>
<dbReference type="Proteomes" id="UP000663879">
    <property type="component" value="Unassembled WGS sequence"/>
</dbReference>
<feature type="chain" id="PRO_5032853668" evidence="2">
    <location>
        <begin position="20"/>
        <end position="143"/>
    </location>
</feature>
<sequence>MNILILLFCLSLFVDSCEFAPTNDFNQIKQPQAFKVSSNDRYFSVNSAISLTTRFNFYIRRTIDPKRTTFNPYTTSTFLTPIITLPTYGSPSPISTFTPLPPPGPQPPPGPSPYPPAPPGPSPHPPPPPGPSPNPQFGPTFRF</sequence>
<evidence type="ECO:0000313" key="4">
    <source>
        <dbReference type="Proteomes" id="UP000663879"/>
    </source>
</evidence>
<evidence type="ECO:0000313" key="3">
    <source>
        <dbReference type="EMBL" id="CAF0929573.1"/>
    </source>
</evidence>
<gene>
    <name evidence="3" type="ORF">OXX778_LOCUS12828</name>
</gene>
<feature type="region of interest" description="Disordered" evidence="1">
    <location>
        <begin position="93"/>
        <end position="143"/>
    </location>
</feature>
<dbReference type="EMBL" id="CAJNOC010002376">
    <property type="protein sequence ID" value="CAF0929573.1"/>
    <property type="molecule type" value="Genomic_DNA"/>
</dbReference>
<name>A0A814BPQ6_9BILA</name>
<feature type="signal peptide" evidence="2">
    <location>
        <begin position="1"/>
        <end position="19"/>
    </location>
</feature>
<reference evidence="3" key="1">
    <citation type="submission" date="2021-02" db="EMBL/GenBank/DDBJ databases">
        <authorList>
            <person name="Nowell W R."/>
        </authorList>
    </citation>
    <scope>NUCLEOTIDE SEQUENCE</scope>
    <source>
        <strain evidence="3">Ploen Becks lab</strain>
    </source>
</reference>
<keyword evidence="2" id="KW-0732">Signal</keyword>
<evidence type="ECO:0000256" key="2">
    <source>
        <dbReference type="SAM" id="SignalP"/>
    </source>
</evidence>
<proteinExistence type="predicted"/>
<accession>A0A814BPQ6</accession>
<feature type="compositionally biased region" description="Pro residues" evidence="1">
    <location>
        <begin position="99"/>
        <end position="136"/>
    </location>
</feature>
<protein>
    <submittedName>
        <fullName evidence="3">Uncharacterized protein</fullName>
    </submittedName>
</protein>
<dbReference type="AlphaFoldDB" id="A0A814BPQ6"/>